<dbReference type="FunFam" id="3.30.1370.10:FF:000012">
    <property type="entry name" value="Mex-3 RNA-binding family member D"/>
    <property type="match status" value="1"/>
</dbReference>
<feature type="compositionally biased region" description="Low complexity" evidence="7">
    <location>
        <begin position="313"/>
        <end position="323"/>
    </location>
</feature>
<evidence type="ECO:0000256" key="4">
    <source>
        <dbReference type="ARBA" id="ARBA00022737"/>
    </source>
</evidence>
<evidence type="ECO:0000256" key="5">
    <source>
        <dbReference type="ARBA" id="ARBA00023242"/>
    </source>
</evidence>
<dbReference type="Gene3D" id="3.30.40.10">
    <property type="entry name" value="Zinc/RING finger domain, C3HC4 (zinc finger)"/>
    <property type="match status" value="1"/>
</dbReference>
<accession>A0A8C3QVD3</accession>
<comment type="subcellular location">
    <subcellularLocation>
        <location evidence="2">Cytoplasm</location>
    </subcellularLocation>
    <subcellularLocation>
        <location evidence="1">Nucleus</location>
    </subcellularLocation>
</comment>
<dbReference type="InterPro" id="IPR047226">
    <property type="entry name" value="KH-I_MEX3_rpt2"/>
</dbReference>
<dbReference type="CDD" id="cd22424">
    <property type="entry name" value="KH-I_MEX3_rpt2"/>
    <property type="match status" value="1"/>
</dbReference>
<evidence type="ECO:0000313" key="10">
    <source>
        <dbReference type="Proteomes" id="UP000694396"/>
    </source>
</evidence>
<dbReference type="SMART" id="SM00322">
    <property type="entry name" value="KH"/>
    <property type="match status" value="2"/>
</dbReference>
<dbReference type="GO" id="GO:0003723">
    <property type="term" value="F:RNA binding"/>
    <property type="evidence" value="ECO:0007669"/>
    <property type="project" value="UniProtKB-UniRule"/>
</dbReference>
<feature type="region of interest" description="Disordered" evidence="7">
    <location>
        <begin position="277"/>
        <end position="379"/>
    </location>
</feature>
<name>A0A8C3QVD3_9PASS</name>
<dbReference type="InterPro" id="IPR013083">
    <property type="entry name" value="Znf_RING/FYVE/PHD"/>
</dbReference>
<evidence type="ECO:0000256" key="6">
    <source>
        <dbReference type="PROSITE-ProRule" id="PRU00117"/>
    </source>
</evidence>
<keyword evidence="4" id="KW-0677">Repeat</keyword>
<proteinExistence type="predicted"/>
<evidence type="ECO:0000256" key="2">
    <source>
        <dbReference type="ARBA" id="ARBA00004496"/>
    </source>
</evidence>
<sequence length="427" mass="44147">PCSGSAAAAAGAAAARGMMAAMLSHAYGGAPALDGEQAALLRRRSVNTTECVPVPSSEHVAEIVGRQGCKIKALRAKTNTYIKTPVRGEEPVFVVTGRREDVAAARREILSAAEHFSLIRASRGRGGPCGAALPGQTTVPVRVPYRVVGLVVGPRGATIKRIQQRTHTYIVTPSRDKEPVFEVTGTPENVDRARREIEMHIAARTGAFPELGDGLRHSGAEPGFEGGPAWPGRRAPRTARASRDGSSSSLGSGSTDSCFGRPADFSPASPFGAAAFWFGEAPPPAEEPPLDPPPSPLLWAPFEPAGPPPGPGAPRRASPSPSEGGERPPGRRHRGGDPPCRGPPPGLPAYAPAFSNGTDSYSSSTGGSASSSPPESRRRHDCLLCSDGEPAAALLPCGHGLCCPRCACGRACPVCRAALSQAAPIRS</sequence>
<feature type="compositionally biased region" description="Low complexity" evidence="7">
    <location>
        <begin position="244"/>
        <end position="257"/>
    </location>
</feature>
<dbReference type="GO" id="GO:0005737">
    <property type="term" value="C:cytoplasm"/>
    <property type="evidence" value="ECO:0007669"/>
    <property type="project" value="UniProtKB-SubCell"/>
</dbReference>
<dbReference type="GO" id="GO:0005634">
    <property type="term" value="C:nucleus"/>
    <property type="evidence" value="ECO:0007669"/>
    <property type="project" value="UniProtKB-SubCell"/>
</dbReference>
<dbReference type="Proteomes" id="UP000694396">
    <property type="component" value="Unplaced"/>
</dbReference>
<organism evidence="9 10">
    <name type="scientific">Cyanoderma ruficeps</name>
    <name type="common">rufous-capped babbler</name>
    <dbReference type="NCBI Taxonomy" id="181631"/>
    <lineage>
        <taxon>Eukaryota</taxon>
        <taxon>Metazoa</taxon>
        <taxon>Chordata</taxon>
        <taxon>Craniata</taxon>
        <taxon>Vertebrata</taxon>
        <taxon>Euteleostomi</taxon>
        <taxon>Archelosauria</taxon>
        <taxon>Archosauria</taxon>
        <taxon>Dinosauria</taxon>
        <taxon>Saurischia</taxon>
        <taxon>Theropoda</taxon>
        <taxon>Coelurosauria</taxon>
        <taxon>Aves</taxon>
        <taxon>Neognathae</taxon>
        <taxon>Neoaves</taxon>
        <taxon>Telluraves</taxon>
        <taxon>Australaves</taxon>
        <taxon>Passeriformes</taxon>
        <taxon>Sylvioidea</taxon>
        <taxon>Timaliidae</taxon>
        <taxon>Cyanoderma</taxon>
    </lineage>
</organism>
<reference evidence="9" key="2">
    <citation type="submission" date="2025-09" db="UniProtKB">
        <authorList>
            <consortium name="Ensembl"/>
        </authorList>
    </citation>
    <scope>IDENTIFICATION</scope>
</reference>
<keyword evidence="6" id="KW-0694">RNA-binding</keyword>
<keyword evidence="10" id="KW-1185">Reference proteome</keyword>
<evidence type="ECO:0000256" key="3">
    <source>
        <dbReference type="ARBA" id="ARBA00022490"/>
    </source>
</evidence>
<dbReference type="InterPro" id="IPR047228">
    <property type="entry name" value="KH-I_MEX3_rpt1"/>
</dbReference>
<dbReference type="Ensembl" id="ENSCRFT00000011711.1">
    <property type="protein sequence ID" value="ENSCRFP00000011314.1"/>
    <property type="gene ID" value="ENSCRFG00000008805.1"/>
</dbReference>
<evidence type="ECO:0000313" key="9">
    <source>
        <dbReference type="Ensembl" id="ENSCRFP00000011314.1"/>
    </source>
</evidence>
<feature type="region of interest" description="Disordered" evidence="7">
    <location>
        <begin position="208"/>
        <end position="263"/>
    </location>
</feature>
<feature type="compositionally biased region" description="Pro residues" evidence="7">
    <location>
        <begin position="281"/>
        <end position="296"/>
    </location>
</feature>
<dbReference type="InterPro" id="IPR004088">
    <property type="entry name" value="KH_dom_type_1"/>
</dbReference>
<keyword evidence="3" id="KW-0963">Cytoplasm</keyword>
<evidence type="ECO:0000259" key="8">
    <source>
        <dbReference type="SMART" id="SM00322"/>
    </source>
</evidence>
<keyword evidence="5" id="KW-0539">Nucleus</keyword>
<dbReference type="Pfam" id="PF00013">
    <property type="entry name" value="KH_1"/>
    <property type="match status" value="2"/>
</dbReference>
<dbReference type="PANTHER" id="PTHR23285">
    <property type="entry name" value="RING FINGER AND KH DOMAIN CONTAINING PROTEIN 1"/>
    <property type="match status" value="1"/>
</dbReference>
<protein>
    <recommendedName>
        <fullName evidence="8">K Homology domain-containing protein</fullName>
    </recommendedName>
</protein>
<evidence type="ECO:0000256" key="1">
    <source>
        <dbReference type="ARBA" id="ARBA00004123"/>
    </source>
</evidence>
<dbReference type="CDD" id="cd22423">
    <property type="entry name" value="KH-I_MEX3_rpt1"/>
    <property type="match status" value="1"/>
</dbReference>
<dbReference type="InterPro" id="IPR047227">
    <property type="entry name" value="MEX3"/>
</dbReference>
<dbReference type="AlphaFoldDB" id="A0A8C3QVD3"/>
<dbReference type="Gene3D" id="3.30.1370.10">
    <property type="entry name" value="K Homology domain, type 1"/>
    <property type="match status" value="2"/>
</dbReference>
<feature type="domain" description="K Homology" evidence="8">
    <location>
        <begin position="135"/>
        <end position="202"/>
    </location>
</feature>
<evidence type="ECO:0000256" key="7">
    <source>
        <dbReference type="SAM" id="MobiDB-lite"/>
    </source>
</evidence>
<dbReference type="PROSITE" id="PS50084">
    <property type="entry name" value="KH_TYPE_1"/>
    <property type="match status" value="2"/>
</dbReference>
<dbReference type="InterPro" id="IPR036612">
    <property type="entry name" value="KH_dom_type_1_sf"/>
</dbReference>
<dbReference type="InterPro" id="IPR004087">
    <property type="entry name" value="KH_dom"/>
</dbReference>
<feature type="compositionally biased region" description="Low complexity" evidence="7">
    <location>
        <begin position="348"/>
        <end position="374"/>
    </location>
</feature>
<dbReference type="SUPFAM" id="SSF54791">
    <property type="entry name" value="Eukaryotic type KH-domain (KH-domain type I)"/>
    <property type="match status" value="2"/>
</dbReference>
<dbReference type="PANTHER" id="PTHR23285:SF8">
    <property type="entry name" value="RNA-BINDING E3 UBIQUITIN-PROTEIN LIGASE MEX3C"/>
    <property type="match status" value="1"/>
</dbReference>
<feature type="domain" description="K Homology" evidence="8">
    <location>
        <begin position="46"/>
        <end position="114"/>
    </location>
</feature>
<dbReference type="Pfam" id="PF13920">
    <property type="entry name" value="zf-C3HC4_3"/>
    <property type="match status" value="1"/>
</dbReference>
<reference evidence="9" key="1">
    <citation type="submission" date="2025-08" db="UniProtKB">
        <authorList>
            <consortium name="Ensembl"/>
        </authorList>
    </citation>
    <scope>IDENTIFICATION</scope>
</reference>